<keyword evidence="2" id="KW-1185">Reference proteome</keyword>
<proteinExistence type="predicted"/>
<geneLocation type="plasmid" evidence="1 2">
    <name>pDGEO02</name>
</geneLocation>
<dbReference type="HOGENOM" id="CLU_1025723_0_0_0"/>
<sequence length="271" mass="29436">MGGMLLPTSTLRDVYLRGMPLADEHGRPLPDAVLEMKLTSTVAAFQRRYGVRLTPTLVRLGDAELPGEPFSPDLPRYHADAIPFDPRDFEGDRFVSLLLPVGPVQRVRAVCLQLPGAKPLAWGENWIQLQRRARTLQIYPMGQTVNLMPLQATSLGFMALLGGRAIPNAWQVAYEAGYSEDDLKGDQADVLQAVAMLTAIAVLIPGSMDAFAAKGIAGLSASVDGLSNSTQLAGGGQTLRYAPLIQAYKDELQSWEKTYQERGVGLRFGVL</sequence>
<name>A8ZRI3_DEIGD</name>
<evidence type="ECO:0000313" key="2">
    <source>
        <dbReference type="Proteomes" id="UP000002431"/>
    </source>
</evidence>
<dbReference type="AlphaFoldDB" id="A8ZRI3"/>
<gene>
    <name evidence="1" type="ORF">Dgeo_3051</name>
</gene>
<accession>A8ZRI3</accession>
<protein>
    <submittedName>
        <fullName evidence="1">Uncharacterized protein</fullName>
    </submittedName>
</protein>
<reference evidence="1" key="1">
    <citation type="submission" date="2007-10" db="EMBL/GenBank/DDBJ databases">
        <title>Complete sequence of Plasmid2 pDGEO02 of Deinococcus geothermalis DSM 11300.</title>
        <authorList>
            <consortium name="US DOE Joint Genome Institute"/>
            <person name="Copeland A."/>
            <person name="Lucas S."/>
            <person name="Lapidus A."/>
            <person name="Barry K."/>
            <person name="Detter J.C."/>
            <person name="Glavina del Rio T."/>
            <person name="Hammon N."/>
            <person name="Israni S."/>
            <person name="Dalin E."/>
            <person name="Tice H."/>
            <person name="Pitluck S."/>
            <person name="Brettin T."/>
            <person name="Bruce D."/>
            <person name="Han C."/>
            <person name="Tapia R."/>
            <person name="Saunders E."/>
            <person name="Gilna P."/>
            <person name="Schmutz J."/>
            <person name="Larimer F."/>
            <person name="Land M."/>
            <person name="Hauser L."/>
            <person name="Kyrpides N."/>
            <person name="Kim E."/>
            <person name="Daly M.J."/>
            <person name="Fredrickson J.K."/>
            <person name="Makarova K.S."/>
            <person name="Gaidamakova E.K."/>
            <person name="Zhai M."/>
            <person name="Richardson P."/>
        </authorList>
    </citation>
    <scope>NUCLEOTIDE SEQUENCE [LARGE SCALE GENOMIC DNA]</scope>
    <source>
        <strain evidence="1">DSM 11300</strain>
        <plasmid evidence="1">pDGEO02</plasmid>
    </source>
</reference>
<dbReference type="Proteomes" id="UP000002431">
    <property type="component" value="Plasmid pDGEO02"/>
</dbReference>
<organism evidence="1 2">
    <name type="scientific">Deinococcus geothermalis (strain DSM 11300 / CIP 105573 / AG-3a)</name>
    <dbReference type="NCBI Taxonomy" id="319795"/>
    <lineage>
        <taxon>Bacteria</taxon>
        <taxon>Thermotogati</taxon>
        <taxon>Deinococcota</taxon>
        <taxon>Deinococci</taxon>
        <taxon>Deinococcales</taxon>
        <taxon>Deinococcaceae</taxon>
        <taxon>Deinococcus</taxon>
    </lineage>
</organism>
<evidence type="ECO:0000313" key="1">
    <source>
        <dbReference type="EMBL" id="ABW35092.1"/>
    </source>
</evidence>
<dbReference type="KEGG" id="dge:Dgeo_3051"/>
<dbReference type="EMBL" id="CP000856">
    <property type="protein sequence ID" value="ABW35092.1"/>
    <property type="molecule type" value="Genomic_DNA"/>
</dbReference>
<keyword evidence="1" id="KW-0614">Plasmid</keyword>